<reference evidence="1" key="1">
    <citation type="journal article" date="2014" name="Int. J. Syst. Evol. Microbiol.">
        <title>Complete genome sequence of Corynebacterium casei LMG S-19264T (=DSM 44701T), isolated from a smear-ripened cheese.</title>
        <authorList>
            <consortium name="US DOE Joint Genome Institute (JGI-PGF)"/>
            <person name="Walter F."/>
            <person name="Albersmeier A."/>
            <person name="Kalinowski J."/>
            <person name="Ruckert C."/>
        </authorList>
    </citation>
    <scope>NUCLEOTIDE SEQUENCE</scope>
    <source>
        <strain evidence="1">NBRC 108769</strain>
    </source>
</reference>
<name>A0AA37SM02_9BACT</name>
<sequence length="249" mass="29186">MKSKYILFLLLLISYEVAGQIYNVEQRRLVTDTTGWAGKVSLSVSASKFTKSVFSLNASSHLQYKTDRDLYLFIVNYDIINADGENFDNRAYAHLRYNRKLNEWVRLEYFFQIQNNALTKVRERILNGIGARMKLSNFEKAKFYFGLAYMHEYEVLTEPVIKNNDHRISSYFTFTLLPEDGISLSNTTYIQPLIKDFNDYRVSNDTNLQFAISKNLHFSTIFTFLYDAKPPIEVPSLNYQIRNGIIYKF</sequence>
<reference evidence="1" key="2">
    <citation type="submission" date="2023-01" db="EMBL/GenBank/DDBJ databases">
        <title>Draft genome sequence of Portibacter lacus strain NBRC 108769.</title>
        <authorList>
            <person name="Sun Q."/>
            <person name="Mori K."/>
        </authorList>
    </citation>
    <scope>NUCLEOTIDE SEQUENCE</scope>
    <source>
        <strain evidence="1">NBRC 108769</strain>
    </source>
</reference>
<proteinExistence type="predicted"/>
<evidence type="ECO:0000313" key="2">
    <source>
        <dbReference type="Proteomes" id="UP001156666"/>
    </source>
</evidence>
<dbReference type="InterPro" id="IPR007433">
    <property type="entry name" value="DUF481"/>
</dbReference>
<dbReference type="Proteomes" id="UP001156666">
    <property type="component" value="Unassembled WGS sequence"/>
</dbReference>
<dbReference type="Pfam" id="PF04338">
    <property type="entry name" value="DUF481"/>
    <property type="match status" value="1"/>
</dbReference>
<evidence type="ECO:0000313" key="1">
    <source>
        <dbReference type="EMBL" id="GLR15489.1"/>
    </source>
</evidence>
<dbReference type="AlphaFoldDB" id="A0AA37SM02"/>
<gene>
    <name evidence="1" type="ORF">GCM10007940_01040</name>
</gene>
<evidence type="ECO:0008006" key="3">
    <source>
        <dbReference type="Google" id="ProtNLM"/>
    </source>
</evidence>
<protein>
    <recommendedName>
        <fullName evidence="3">DUF481 domain-containing protein</fullName>
    </recommendedName>
</protein>
<dbReference type="RefSeq" id="WP_235292381.1">
    <property type="nucleotide sequence ID" value="NZ_BSOH01000001.1"/>
</dbReference>
<dbReference type="EMBL" id="BSOH01000001">
    <property type="protein sequence ID" value="GLR15489.1"/>
    <property type="molecule type" value="Genomic_DNA"/>
</dbReference>
<keyword evidence="2" id="KW-1185">Reference proteome</keyword>
<accession>A0AA37SM02</accession>
<organism evidence="1 2">
    <name type="scientific">Portibacter lacus</name>
    <dbReference type="NCBI Taxonomy" id="1099794"/>
    <lineage>
        <taxon>Bacteria</taxon>
        <taxon>Pseudomonadati</taxon>
        <taxon>Bacteroidota</taxon>
        <taxon>Saprospiria</taxon>
        <taxon>Saprospirales</taxon>
        <taxon>Haliscomenobacteraceae</taxon>
        <taxon>Portibacter</taxon>
    </lineage>
</organism>
<comment type="caution">
    <text evidence="1">The sequence shown here is derived from an EMBL/GenBank/DDBJ whole genome shotgun (WGS) entry which is preliminary data.</text>
</comment>